<evidence type="ECO:0000256" key="3">
    <source>
        <dbReference type="ARBA" id="ARBA00022806"/>
    </source>
</evidence>
<dbReference type="SUPFAM" id="SSF52540">
    <property type="entry name" value="P-loop containing nucleoside triphosphate hydrolases"/>
    <property type="match status" value="2"/>
</dbReference>
<dbReference type="Pfam" id="PF00176">
    <property type="entry name" value="SNF2-rel_dom"/>
    <property type="match status" value="1"/>
</dbReference>
<dbReference type="PROSITE" id="PS51192">
    <property type="entry name" value="HELICASE_ATP_BIND_1"/>
    <property type="match status" value="1"/>
</dbReference>
<feature type="domain" description="Helicase C-terminal" evidence="6">
    <location>
        <begin position="379"/>
        <end position="514"/>
    </location>
</feature>
<organism evidence="7">
    <name type="scientific">mine drainage metagenome</name>
    <dbReference type="NCBI Taxonomy" id="410659"/>
    <lineage>
        <taxon>unclassified sequences</taxon>
        <taxon>metagenomes</taxon>
        <taxon>ecological metagenomes</taxon>
    </lineage>
</organism>
<dbReference type="InterPro" id="IPR038718">
    <property type="entry name" value="SNF2-like_sf"/>
</dbReference>
<dbReference type="EMBL" id="AUZZ01001554">
    <property type="protein sequence ID" value="EQD63993.1"/>
    <property type="molecule type" value="Genomic_DNA"/>
</dbReference>
<dbReference type="InterPro" id="IPR001650">
    <property type="entry name" value="Helicase_C-like"/>
</dbReference>
<protein>
    <submittedName>
        <fullName evidence="7">Helicase domain-containing protein</fullName>
    </submittedName>
</protein>
<feature type="domain" description="Helicase ATP-binding" evidence="5">
    <location>
        <begin position="13"/>
        <end position="185"/>
    </location>
</feature>
<dbReference type="InterPro" id="IPR057342">
    <property type="entry name" value="DEXDc_RapA"/>
</dbReference>
<evidence type="ECO:0000256" key="1">
    <source>
        <dbReference type="ARBA" id="ARBA00022741"/>
    </source>
</evidence>
<feature type="non-terminal residue" evidence="7">
    <location>
        <position position="514"/>
    </location>
</feature>
<dbReference type="InterPro" id="IPR014001">
    <property type="entry name" value="Helicase_ATP-bd"/>
</dbReference>
<sequence>EPLPHQITAVYESLLPRQPLRFVLADDPGAGKTIMAGLYIRELIMRADSHRILIIVPGSLVEQWRDELFEKFGLEFHIYSPLLEQASPSGNPFDDYPKLIVRLDQLSRNEELQEKLCAPGWDLAVFDEAHKLSAHYFGTKLEKTARFRFAEKLGARTRHLLLMTATPHNGKEEDFQLFLSLLDSDRFYGKFRDGVHKVDATDLMRRMVKEELVKFDGTPLFPERRAYTVNYSLSNIEAALYEAVTEYVKTEMGKADTLEGARKGSVGFALTALQRRLASSPEAIYQSLKRRRERLENRLRDEKLGSRGKRALAETIEPVPEDDDELTAEEAEGLEETLVDEATAARSVAELEGEIVILQELERQAKAVVASGQDRKWDELSKILQNHPEMRDASGRQRKLILFSEHRDTLNYLYTKITGVLGNAEAVITIHGGTHRDERRRLQALFRSDPEVRILVATDAAGEGVNLQNANLMVNYDLPWNPNRLEQRFGRIHRIGQTEVCHLWNLVAKETREG</sequence>
<keyword evidence="1" id="KW-0547">Nucleotide-binding</keyword>
<comment type="caution">
    <text evidence="7">The sequence shown here is derived from an EMBL/GenBank/DDBJ whole genome shotgun (WGS) entry which is preliminary data.</text>
</comment>
<evidence type="ECO:0000256" key="4">
    <source>
        <dbReference type="ARBA" id="ARBA00022840"/>
    </source>
</evidence>
<evidence type="ECO:0000259" key="5">
    <source>
        <dbReference type="PROSITE" id="PS51192"/>
    </source>
</evidence>
<dbReference type="InterPro" id="IPR000330">
    <property type="entry name" value="SNF2_N"/>
</dbReference>
<dbReference type="AlphaFoldDB" id="T1B6B7"/>
<reference evidence="7" key="1">
    <citation type="submission" date="2013-08" db="EMBL/GenBank/DDBJ databases">
        <authorList>
            <person name="Mendez C."/>
            <person name="Richter M."/>
            <person name="Ferrer M."/>
            <person name="Sanchez J."/>
        </authorList>
    </citation>
    <scope>NUCLEOTIDE SEQUENCE</scope>
</reference>
<proteinExistence type="predicted"/>
<dbReference type="InterPro" id="IPR027417">
    <property type="entry name" value="P-loop_NTPase"/>
</dbReference>
<dbReference type="PANTHER" id="PTHR45766:SF6">
    <property type="entry name" value="SWI_SNF-RELATED MATRIX-ASSOCIATED ACTIN-DEPENDENT REGULATOR OF CHROMATIN SUBFAMILY A-LIKE PROTEIN 1"/>
    <property type="match status" value="1"/>
</dbReference>
<dbReference type="CDD" id="cd18793">
    <property type="entry name" value="SF2_C_SNF"/>
    <property type="match status" value="1"/>
</dbReference>
<dbReference type="PROSITE" id="PS51194">
    <property type="entry name" value="HELICASE_CTER"/>
    <property type="match status" value="1"/>
</dbReference>
<keyword evidence="2" id="KW-0378">Hydrolase</keyword>
<gene>
    <name evidence="7" type="ORF">B2A_02244</name>
</gene>
<dbReference type="InterPro" id="IPR049730">
    <property type="entry name" value="SNF2/RAD54-like_C"/>
</dbReference>
<evidence type="ECO:0000259" key="6">
    <source>
        <dbReference type="PROSITE" id="PS51194"/>
    </source>
</evidence>
<dbReference type="GO" id="GO:0004386">
    <property type="term" value="F:helicase activity"/>
    <property type="evidence" value="ECO:0007669"/>
    <property type="project" value="UniProtKB-KW"/>
</dbReference>
<dbReference type="Pfam" id="PF00271">
    <property type="entry name" value="Helicase_C"/>
    <property type="match status" value="1"/>
</dbReference>
<dbReference type="GO" id="GO:0016787">
    <property type="term" value="F:hydrolase activity"/>
    <property type="evidence" value="ECO:0007669"/>
    <property type="project" value="UniProtKB-KW"/>
</dbReference>
<keyword evidence="3 7" id="KW-0347">Helicase</keyword>
<dbReference type="GO" id="GO:0005524">
    <property type="term" value="F:ATP binding"/>
    <property type="evidence" value="ECO:0007669"/>
    <property type="project" value="UniProtKB-KW"/>
</dbReference>
<accession>T1B6B7</accession>
<dbReference type="Gene3D" id="3.40.50.10810">
    <property type="entry name" value="Tandem AAA-ATPase domain"/>
    <property type="match status" value="1"/>
</dbReference>
<dbReference type="CDD" id="cd18011">
    <property type="entry name" value="DEXDc_RapA"/>
    <property type="match status" value="1"/>
</dbReference>
<dbReference type="Gene3D" id="3.40.50.300">
    <property type="entry name" value="P-loop containing nucleotide triphosphate hydrolases"/>
    <property type="match status" value="1"/>
</dbReference>
<name>T1B6B7_9ZZZZ</name>
<evidence type="ECO:0000313" key="7">
    <source>
        <dbReference type="EMBL" id="EQD63993.1"/>
    </source>
</evidence>
<keyword evidence="4" id="KW-0067">ATP-binding</keyword>
<reference evidence="7" key="2">
    <citation type="journal article" date="2014" name="ISME J.">
        <title>Microbial stratification in low pH oxic and suboxic macroscopic growths along an acid mine drainage.</title>
        <authorList>
            <person name="Mendez-Garcia C."/>
            <person name="Mesa V."/>
            <person name="Sprenger R.R."/>
            <person name="Richter M."/>
            <person name="Diez M.S."/>
            <person name="Solano J."/>
            <person name="Bargiela R."/>
            <person name="Golyshina O.V."/>
            <person name="Manteca A."/>
            <person name="Ramos J.L."/>
            <person name="Gallego J.R."/>
            <person name="Llorente I."/>
            <person name="Martins Dos Santos V.A."/>
            <person name="Jensen O.N."/>
            <person name="Pelaez A.I."/>
            <person name="Sanchez J."/>
            <person name="Ferrer M."/>
        </authorList>
    </citation>
    <scope>NUCLEOTIDE SEQUENCE</scope>
</reference>
<dbReference type="PANTHER" id="PTHR45766">
    <property type="entry name" value="DNA ANNEALING HELICASE AND ENDONUCLEASE ZRANB3 FAMILY MEMBER"/>
    <property type="match status" value="1"/>
</dbReference>
<feature type="non-terminal residue" evidence="7">
    <location>
        <position position="1"/>
    </location>
</feature>
<dbReference type="SMART" id="SM00487">
    <property type="entry name" value="DEXDc"/>
    <property type="match status" value="1"/>
</dbReference>
<dbReference type="SMART" id="SM00490">
    <property type="entry name" value="HELICc"/>
    <property type="match status" value="1"/>
</dbReference>
<evidence type="ECO:0000256" key="2">
    <source>
        <dbReference type="ARBA" id="ARBA00022801"/>
    </source>
</evidence>